<evidence type="ECO:0000259" key="1">
    <source>
        <dbReference type="Pfam" id="PF04480"/>
    </source>
</evidence>
<feature type="domain" description="DUF559" evidence="1">
    <location>
        <begin position="6"/>
        <end position="118"/>
    </location>
</feature>
<dbReference type="STRING" id="551996.SAMN05192573_10672"/>
<dbReference type="CDD" id="cd01038">
    <property type="entry name" value="Endonuclease_DUF559"/>
    <property type="match status" value="1"/>
</dbReference>
<keyword evidence="2" id="KW-0378">Hydrolase</keyword>
<dbReference type="Proteomes" id="UP000199705">
    <property type="component" value="Unassembled WGS sequence"/>
</dbReference>
<dbReference type="PANTHER" id="PTHR38590">
    <property type="entry name" value="BLL0828 PROTEIN"/>
    <property type="match status" value="1"/>
</dbReference>
<evidence type="ECO:0000313" key="2">
    <source>
        <dbReference type="EMBL" id="SDH00802.1"/>
    </source>
</evidence>
<proteinExistence type="predicted"/>
<dbReference type="Gene3D" id="3.40.960.10">
    <property type="entry name" value="VSR Endonuclease"/>
    <property type="match status" value="1"/>
</dbReference>
<dbReference type="RefSeq" id="WP_091167812.1">
    <property type="nucleotide sequence ID" value="NZ_FNCG01000006.1"/>
</dbReference>
<name>A0A1G7YW62_9SPHI</name>
<dbReference type="Pfam" id="PF04480">
    <property type="entry name" value="DUF559"/>
    <property type="match status" value="1"/>
</dbReference>
<dbReference type="SUPFAM" id="SSF52980">
    <property type="entry name" value="Restriction endonuclease-like"/>
    <property type="match status" value="1"/>
</dbReference>
<gene>
    <name evidence="2" type="ORF">SAMN05192573_10672</name>
</gene>
<keyword evidence="2" id="KW-0255">Endonuclease</keyword>
<dbReference type="InterPro" id="IPR047216">
    <property type="entry name" value="Endonuclease_DUF559_bact"/>
</dbReference>
<evidence type="ECO:0000313" key="3">
    <source>
        <dbReference type="Proteomes" id="UP000199705"/>
    </source>
</evidence>
<keyword evidence="2" id="KW-0540">Nuclease</keyword>
<dbReference type="EMBL" id="FNCG01000006">
    <property type="protein sequence ID" value="SDH00802.1"/>
    <property type="molecule type" value="Genomic_DNA"/>
</dbReference>
<accession>A0A1G7YW62</accession>
<reference evidence="3" key="1">
    <citation type="submission" date="2016-10" db="EMBL/GenBank/DDBJ databases">
        <authorList>
            <person name="Varghese N."/>
            <person name="Submissions S."/>
        </authorList>
    </citation>
    <scope>NUCLEOTIDE SEQUENCE [LARGE SCALE GENOMIC DNA]</scope>
    <source>
        <strain evidence="3">Gh-67</strain>
    </source>
</reference>
<organism evidence="2 3">
    <name type="scientific">Mucilaginibacter gossypii</name>
    <dbReference type="NCBI Taxonomy" id="551996"/>
    <lineage>
        <taxon>Bacteria</taxon>
        <taxon>Pseudomonadati</taxon>
        <taxon>Bacteroidota</taxon>
        <taxon>Sphingobacteriia</taxon>
        <taxon>Sphingobacteriales</taxon>
        <taxon>Sphingobacteriaceae</taxon>
        <taxon>Mucilaginibacter</taxon>
    </lineage>
</organism>
<dbReference type="GO" id="GO:0004519">
    <property type="term" value="F:endonuclease activity"/>
    <property type="evidence" value="ECO:0007669"/>
    <property type="project" value="UniProtKB-KW"/>
</dbReference>
<dbReference type="InterPro" id="IPR007569">
    <property type="entry name" value="DUF559"/>
</dbReference>
<dbReference type="PANTHER" id="PTHR38590:SF1">
    <property type="entry name" value="BLL0828 PROTEIN"/>
    <property type="match status" value="1"/>
</dbReference>
<dbReference type="AlphaFoldDB" id="A0A1G7YW62"/>
<protein>
    <submittedName>
        <fullName evidence="2">Very-short-patch-repair endonuclease</fullName>
    </submittedName>
</protein>
<dbReference type="InterPro" id="IPR011335">
    <property type="entry name" value="Restrct_endonuc-II-like"/>
</dbReference>
<sequence>MSSIIDFCRELRQRETVTEKKLWFELRNRKLAGKKFLRQHPLCVQSYFGKSLYYILDFYCHEAKLVIEADGAIHLYKKEYDKNRYKVLSDLGLEILRFENDEIISNINEVLNKIVLHLH</sequence>
<keyword evidence="3" id="KW-1185">Reference proteome</keyword>